<keyword evidence="4" id="KW-0812">Transmembrane</keyword>
<evidence type="ECO:0000313" key="7">
    <source>
        <dbReference type="Proteomes" id="UP000326396"/>
    </source>
</evidence>
<feature type="region of interest" description="Disordered" evidence="3">
    <location>
        <begin position="1"/>
        <end position="22"/>
    </location>
</feature>
<dbReference type="SMART" id="SM00205">
    <property type="entry name" value="THN"/>
    <property type="match status" value="1"/>
</dbReference>
<dbReference type="PANTHER" id="PTHR33826:SF4">
    <property type="entry name" value="F20B24.21"/>
    <property type="match status" value="1"/>
</dbReference>
<dbReference type="EMBL" id="SZYD01000014">
    <property type="protein sequence ID" value="KAD4179429.1"/>
    <property type="molecule type" value="Genomic_DNA"/>
</dbReference>
<dbReference type="PRINTS" id="PR00347">
    <property type="entry name" value="THAUMATIN"/>
</dbReference>
<comment type="caution">
    <text evidence="6">The sequence shown here is derived from an EMBL/GenBank/DDBJ whole genome shotgun (WGS) entry which is preliminary data.</text>
</comment>
<protein>
    <recommendedName>
        <fullName evidence="5">DUF7036 domain-containing protein</fullName>
    </recommendedName>
</protein>
<dbReference type="PROSITE" id="PS51367">
    <property type="entry name" value="THAUMATIN_2"/>
    <property type="match status" value="1"/>
</dbReference>
<dbReference type="InterPro" id="IPR001938">
    <property type="entry name" value="Thaumatin"/>
</dbReference>
<evidence type="ECO:0000256" key="3">
    <source>
        <dbReference type="SAM" id="MobiDB-lite"/>
    </source>
</evidence>
<dbReference type="InterPro" id="IPR037176">
    <property type="entry name" value="Osmotin/thaumatin-like_sf"/>
</dbReference>
<name>A0A5N6MYB3_9ASTR</name>
<dbReference type="OrthoDB" id="611787at2759"/>
<dbReference type="Gene3D" id="2.60.110.10">
    <property type="entry name" value="Thaumatin"/>
    <property type="match status" value="1"/>
</dbReference>
<dbReference type="Proteomes" id="UP000326396">
    <property type="component" value="Linkage Group LG4"/>
</dbReference>
<dbReference type="Pfam" id="PF23041">
    <property type="entry name" value="DUF7036"/>
    <property type="match status" value="2"/>
</dbReference>
<dbReference type="FunFam" id="2.60.110.10:FF:000002">
    <property type="entry name" value="Thaumatin-like protein 1a"/>
    <property type="match status" value="1"/>
</dbReference>
<keyword evidence="2" id="KW-1015">Disulfide bond</keyword>
<dbReference type="InterPro" id="IPR055464">
    <property type="entry name" value="DUF7036"/>
</dbReference>
<keyword evidence="7" id="KW-1185">Reference proteome</keyword>
<dbReference type="CDD" id="cd09218">
    <property type="entry name" value="TLP-PA"/>
    <property type="match status" value="1"/>
</dbReference>
<dbReference type="Pfam" id="PF00314">
    <property type="entry name" value="Thaumatin"/>
    <property type="match status" value="1"/>
</dbReference>
<feature type="domain" description="DUF7036" evidence="5">
    <location>
        <begin position="89"/>
        <end position="180"/>
    </location>
</feature>
<dbReference type="SUPFAM" id="SSF49870">
    <property type="entry name" value="Osmotin, thaumatin-like protein"/>
    <property type="match status" value="1"/>
</dbReference>
<evidence type="ECO:0000256" key="2">
    <source>
        <dbReference type="ARBA" id="ARBA00023157"/>
    </source>
</evidence>
<dbReference type="PANTHER" id="PTHR33826">
    <property type="entry name" value="F20B24.21"/>
    <property type="match status" value="1"/>
</dbReference>
<evidence type="ECO:0000256" key="1">
    <source>
        <dbReference type="ARBA" id="ARBA00010607"/>
    </source>
</evidence>
<dbReference type="AlphaFoldDB" id="A0A5N6MYB3"/>
<feature type="compositionally biased region" description="Pro residues" evidence="3">
    <location>
        <begin position="325"/>
        <end position="335"/>
    </location>
</feature>
<evidence type="ECO:0000313" key="6">
    <source>
        <dbReference type="EMBL" id="KAD4179429.1"/>
    </source>
</evidence>
<sequence>MGKSEPQLPVYHRQHDHHQQNRDGSSFFVQCSRGFLRITRLFSFKCFFVLLLSVSVSLSAIFSVFHFHHGRSGFDARDSIKNSAAVQAYFRLEKPISFLIPQITRLEHDINDEIGVPGTQVAILSMHKSGASNWTDVVFGVISEPINSPINSVSLSVLRSSLIEVFTQSSNLTLTKSIFGTPSHFEILKFPGGITIIPNLSTHVLMLPQVLFNFTLHNSLHEIEENFLVLEEQLKSGLQLMPYESIFVQVTNKDGTTWHPPVTVQASVMSALGNLELQRLKELAREITRSPPAKNLGLDNSVFGKVKEISLSSYLYHTLDAPTPIPSPAPAPAPSPDQMGPTISPYMDNRHYRSLPPSSSPSPAVDPSCGGSLGPTHHALPPHGPQDLPPLPAVSYGSSTHNEKGLQKGLAPSPHSGLSSSWVKLSNCTNLTIVNNCHETIWPGIKPTNTTLTGGGFTLKPGESTVFSAPNGWGGRIWGRTGCGFDKNGNGTCQTGACGTTLTCTTPGDPPASIAEFTLGNTTFYDVSLVDGFNLPLTITPIQGKGDCRIAGCDNDLRANCPPELAFRSDGKITACRSACNVFESDEYCCKGMYSNPITCMPTNYSKIFKTACPIAYSYAYDDPTSIITCSTTDFVVSFCSPRNQTQQCSYHDNKLACNGSERLKQIAYMWTLFAISFPIVSQARIVS</sequence>
<reference evidence="6 7" key="1">
    <citation type="submission" date="2019-05" db="EMBL/GenBank/DDBJ databases">
        <title>Mikania micrantha, genome provides insights into the molecular mechanism of rapid growth.</title>
        <authorList>
            <person name="Liu B."/>
        </authorList>
    </citation>
    <scope>NUCLEOTIDE SEQUENCE [LARGE SCALE GENOMIC DNA]</scope>
    <source>
        <strain evidence="6">NLD-2019</strain>
        <tissue evidence="6">Leaf</tissue>
    </source>
</reference>
<feature type="domain" description="DUF7036" evidence="5">
    <location>
        <begin position="213"/>
        <end position="304"/>
    </location>
</feature>
<evidence type="ECO:0000256" key="4">
    <source>
        <dbReference type="SAM" id="Phobius"/>
    </source>
</evidence>
<keyword evidence="4" id="KW-1133">Transmembrane helix</keyword>
<feature type="region of interest" description="Disordered" evidence="3">
    <location>
        <begin position="325"/>
        <end position="416"/>
    </location>
</feature>
<comment type="similarity">
    <text evidence="1">Belongs to the thaumatin family.</text>
</comment>
<feature type="transmembrane region" description="Helical" evidence="4">
    <location>
        <begin position="46"/>
        <end position="67"/>
    </location>
</feature>
<gene>
    <name evidence="6" type="ORF">E3N88_28020</name>
</gene>
<accession>A0A5N6MYB3</accession>
<evidence type="ECO:0000259" key="5">
    <source>
        <dbReference type="Pfam" id="PF23041"/>
    </source>
</evidence>
<organism evidence="6 7">
    <name type="scientific">Mikania micrantha</name>
    <name type="common">bitter vine</name>
    <dbReference type="NCBI Taxonomy" id="192012"/>
    <lineage>
        <taxon>Eukaryota</taxon>
        <taxon>Viridiplantae</taxon>
        <taxon>Streptophyta</taxon>
        <taxon>Embryophyta</taxon>
        <taxon>Tracheophyta</taxon>
        <taxon>Spermatophyta</taxon>
        <taxon>Magnoliopsida</taxon>
        <taxon>eudicotyledons</taxon>
        <taxon>Gunneridae</taxon>
        <taxon>Pentapetalae</taxon>
        <taxon>asterids</taxon>
        <taxon>campanulids</taxon>
        <taxon>Asterales</taxon>
        <taxon>Asteraceae</taxon>
        <taxon>Asteroideae</taxon>
        <taxon>Heliantheae alliance</taxon>
        <taxon>Eupatorieae</taxon>
        <taxon>Mikania</taxon>
    </lineage>
</organism>
<keyword evidence="4" id="KW-0472">Membrane</keyword>
<feature type="compositionally biased region" description="Pro residues" evidence="3">
    <location>
        <begin position="382"/>
        <end position="392"/>
    </location>
</feature>
<proteinExistence type="inferred from homology"/>